<evidence type="ECO:0000313" key="2">
    <source>
        <dbReference type="EMBL" id="OIQ49468.1"/>
    </source>
</evidence>
<dbReference type="InterPro" id="IPR002575">
    <property type="entry name" value="Aminoglycoside_PTrfase"/>
</dbReference>
<reference evidence="2 3" key="1">
    <citation type="submission" date="2015-09" db="EMBL/GenBank/DDBJ databases">
        <title>Genome of Desulfovibrio dechloracetivorans BerOc1, a mercury methylating strain isolated from highly hydrocarbons and metals contaminated coastal sediments.</title>
        <authorList>
            <person name="Goni Urriza M."/>
            <person name="Gassie C."/>
            <person name="Bouchez O."/>
            <person name="Klopp C."/>
            <person name="Ranchou-Peyruse A."/>
            <person name="Remy G."/>
        </authorList>
    </citation>
    <scope>NUCLEOTIDE SEQUENCE [LARGE SCALE GENOMIC DNA]</scope>
    <source>
        <strain evidence="2 3">BerOc1</strain>
    </source>
</reference>
<comment type="caution">
    <text evidence="2">The sequence shown here is derived from an EMBL/GenBank/DDBJ whole genome shotgun (WGS) entry which is preliminary data.</text>
</comment>
<dbReference type="Pfam" id="PF01636">
    <property type="entry name" value="APH"/>
    <property type="match status" value="1"/>
</dbReference>
<dbReference type="GO" id="GO:0004413">
    <property type="term" value="F:homoserine kinase activity"/>
    <property type="evidence" value="ECO:0007669"/>
    <property type="project" value="UniProtKB-EC"/>
</dbReference>
<keyword evidence="2" id="KW-0418">Kinase</keyword>
<dbReference type="SUPFAM" id="SSF56112">
    <property type="entry name" value="Protein kinase-like (PK-like)"/>
    <property type="match status" value="1"/>
</dbReference>
<accession>A0A1J5MUD0</accession>
<evidence type="ECO:0000259" key="1">
    <source>
        <dbReference type="Pfam" id="PF01636"/>
    </source>
</evidence>
<name>A0A1J5MUD0_9BACT</name>
<proteinExistence type="predicted"/>
<keyword evidence="3" id="KW-1185">Reference proteome</keyword>
<feature type="domain" description="Aminoglycoside phosphotransferase" evidence="1">
    <location>
        <begin position="34"/>
        <end position="245"/>
    </location>
</feature>
<dbReference type="EC" id="2.7.1.39" evidence="2"/>
<keyword evidence="2" id="KW-0808">Transferase</keyword>
<gene>
    <name evidence="2" type="primary">thrB</name>
    <name evidence="2" type="ORF">BerOc1_01393</name>
</gene>
<dbReference type="Proteomes" id="UP000181901">
    <property type="component" value="Unassembled WGS sequence"/>
</dbReference>
<dbReference type="AlphaFoldDB" id="A0A1J5MUD0"/>
<evidence type="ECO:0000313" key="3">
    <source>
        <dbReference type="Proteomes" id="UP000181901"/>
    </source>
</evidence>
<dbReference type="InterPro" id="IPR011009">
    <property type="entry name" value="Kinase-like_dom_sf"/>
</dbReference>
<dbReference type="Gene3D" id="3.90.1200.10">
    <property type="match status" value="1"/>
</dbReference>
<dbReference type="EMBL" id="LKAQ01000004">
    <property type="protein sequence ID" value="OIQ49468.1"/>
    <property type="molecule type" value="Genomic_DNA"/>
</dbReference>
<dbReference type="OrthoDB" id="9797603at2"/>
<dbReference type="RefSeq" id="WP_071544980.1">
    <property type="nucleotide sequence ID" value="NZ_LKAQ01000004.1"/>
</dbReference>
<organism evidence="2 3">
    <name type="scientific">Pseudodesulfovibrio hydrargyri</name>
    <dbReference type="NCBI Taxonomy" id="2125990"/>
    <lineage>
        <taxon>Bacteria</taxon>
        <taxon>Pseudomonadati</taxon>
        <taxon>Thermodesulfobacteriota</taxon>
        <taxon>Desulfovibrionia</taxon>
        <taxon>Desulfovibrionales</taxon>
        <taxon>Desulfovibrionaceae</taxon>
    </lineage>
</organism>
<sequence length="313" mass="34986">MTDLLSLWGLATGRRRTDIVLPGSPERCLSRRAVEDAQGRVWMLETLRPGQFGRRERIGRALDRMSRAGLPAPAYLAGPDGRFVVECEDQYHQLSPYIPGDSLPQPGYIEDDARGESLGKFLCRLREASGVVREFDDEPPFLLEGYVNELMAAMAGRRPDLHQALRPVLPALVPLFEAWHGLPASLCHGDFHPLNVIWHGRSAVAVIDWEFMGVRPCLFDAANCLGCVGIEDPPALVRGLAPALLRTLRHGMCLDKTSLSLLPELILGLRFAWMSEWLRRKDEEMAGIEISYMRLLANSLDTLLPAWKKLLGE</sequence>
<protein>
    <submittedName>
        <fullName evidence="2">Homoserine kinase</fullName>
        <ecNumber evidence="2">2.7.1.39</ecNumber>
    </submittedName>
</protein>